<dbReference type="InterPro" id="IPR027791">
    <property type="entry name" value="Galactosyl_T_C"/>
</dbReference>
<comment type="pathway">
    <text evidence="1">Cell wall biogenesis; cell wall polysaccharide biosynthesis.</text>
</comment>
<dbReference type="GO" id="GO:0071555">
    <property type="term" value="P:cell wall organization"/>
    <property type="evidence" value="ECO:0007669"/>
    <property type="project" value="UniProtKB-KW"/>
</dbReference>
<protein>
    <submittedName>
        <fullName evidence="9">Glycosyltransferase</fullName>
    </submittedName>
</protein>
<accession>A0A502DSU7</accession>
<dbReference type="AlphaFoldDB" id="A0A502DSU7"/>
<keyword evidence="5" id="KW-0961">Cell wall biogenesis/degradation</keyword>
<dbReference type="InterPro" id="IPR029044">
    <property type="entry name" value="Nucleotide-diphossugar_trans"/>
</dbReference>
<evidence type="ECO:0000256" key="6">
    <source>
        <dbReference type="SAM" id="MobiDB-lite"/>
    </source>
</evidence>
<keyword evidence="3" id="KW-0328">Glycosyltransferase</keyword>
<dbReference type="PANTHER" id="PTHR43179:SF12">
    <property type="entry name" value="GALACTOFURANOSYLTRANSFERASE GLFT2"/>
    <property type="match status" value="1"/>
</dbReference>
<feature type="domain" description="Galactosyltransferase C-terminal" evidence="8">
    <location>
        <begin position="230"/>
        <end position="276"/>
    </location>
</feature>
<evidence type="ECO:0000313" key="9">
    <source>
        <dbReference type="EMBL" id="TPG27361.1"/>
    </source>
</evidence>
<dbReference type="InterPro" id="IPR001173">
    <property type="entry name" value="Glyco_trans_2-like"/>
</dbReference>
<dbReference type="PANTHER" id="PTHR43179">
    <property type="entry name" value="RHAMNOSYLTRANSFERASE WBBL"/>
    <property type="match status" value="1"/>
</dbReference>
<keyword evidence="10" id="KW-1185">Reference proteome</keyword>
<keyword evidence="4 9" id="KW-0808">Transferase</keyword>
<proteinExistence type="inferred from homology"/>
<dbReference type="Gene3D" id="3.90.550.10">
    <property type="entry name" value="Spore Coat Polysaccharide Biosynthesis Protein SpsA, Chain A"/>
    <property type="match status" value="1"/>
</dbReference>
<feature type="region of interest" description="Disordered" evidence="6">
    <location>
        <begin position="1"/>
        <end position="38"/>
    </location>
</feature>
<dbReference type="Proteomes" id="UP000320095">
    <property type="component" value="Unassembled WGS sequence"/>
</dbReference>
<evidence type="ECO:0000259" key="7">
    <source>
        <dbReference type="Pfam" id="PF00535"/>
    </source>
</evidence>
<dbReference type="EMBL" id="RCZG01000022">
    <property type="protein sequence ID" value="TPG27361.1"/>
    <property type="molecule type" value="Genomic_DNA"/>
</dbReference>
<evidence type="ECO:0000256" key="2">
    <source>
        <dbReference type="ARBA" id="ARBA00006739"/>
    </source>
</evidence>
<gene>
    <name evidence="9" type="ORF">EAH80_29015</name>
</gene>
<feature type="compositionally biased region" description="Polar residues" evidence="6">
    <location>
        <begin position="12"/>
        <end position="25"/>
    </location>
</feature>
<feature type="compositionally biased region" description="Low complexity" evidence="6">
    <location>
        <begin position="26"/>
        <end position="38"/>
    </location>
</feature>
<comment type="caution">
    <text evidence="9">The sequence shown here is derived from an EMBL/GenBank/DDBJ whole genome shotgun (WGS) entry which is preliminary data.</text>
</comment>
<evidence type="ECO:0000313" key="10">
    <source>
        <dbReference type="Proteomes" id="UP000320095"/>
    </source>
</evidence>
<dbReference type="SUPFAM" id="SSF53448">
    <property type="entry name" value="Nucleotide-diphospho-sugar transferases"/>
    <property type="match status" value="1"/>
</dbReference>
<evidence type="ECO:0000256" key="3">
    <source>
        <dbReference type="ARBA" id="ARBA00022676"/>
    </source>
</evidence>
<evidence type="ECO:0000256" key="5">
    <source>
        <dbReference type="ARBA" id="ARBA00023316"/>
    </source>
</evidence>
<name>A0A502DSU7_9MYCO</name>
<organism evidence="9 10">
    <name type="scientific">Mycolicibacterium hodleri</name>
    <dbReference type="NCBI Taxonomy" id="49897"/>
    <lineage>
        <taxon>Bacteria</taxon>
        <taxon>Bacillati</taxon>
        <taxon>Actinomycetota</taxon>
        <taxon>Actinomycetes</taxon>
        <taxon>Mycobacteriales</taxon>
        <taxon>Mycobacteriaceae</taxon>
        <taxon>Mycolicibacterium</taxon>
    </lineage>
</organism>
<comment type="similarity">
    <text evidence="2">Belongs to the glycosyltransferase 2 family.</text>
</comment>
<evidence type="ECO:0000256" key="4">
    <source>
        <dbReference type="ARBA" id="ARBA00022679"/>
    </source>
</evidence>
<dbReference type="Pfam" id="PF00535">
    <property type="entry name" value="Glycos_transf_2"/>
    <property type="match status" value="1"/>
</dbReference>
<dbReference type="GO" id="GO:0016757">
    <property type="term" value="F:glycosyltransferase activity"/>
    <property type="evidence" value="ECO:0007669"/>
    <property type="project" value="UniProtKB-KW"/>
</dbReference>
<feature type="domain" description="Glycosyltransferase 2-like" evidence="7">
    <location>
        <begin position="71"/>
        <end position="212"/>
    </location>
</feature>
<evidence type="ECO:0000259" key="8">
    <source>
        <dbReference type="Pfam" id="PF02709"/>
    </source>
</evidence>
<sequence length="485" mass="53344">MPLADRRLRTPLGSTCKRSTGGMTDSLTPSSLTPSSLTPSPIALSDGRFLVPANRWDLLDDVPGRPQRIAVVIPFYEQHVQLAMLLAALELQTYPRELVEIVVADDGSATAPRPDTELNVSVVRQARNGFRAAAARNLGTRATTAPILCFLDSDTYPEPGYLAGIARLPSLLPDALVVGRRRHAAIEDWTPDDLRQWWSGGPAPRLLEEPRWLIDAYAHSQRLLAIDHRSYRYVISSVMACSRQLFEDIGGFDESFSRYGGEDWELAHRAVTGGAVLQYVPEAVAWHAGPDWAARDVSERTAAKNRESLDVARLVTDPDARRPGLRYAIPEVAVEIDTTDHTVGSLVATVACFLHLDVGVWLDGPSAAQRRRELGDDDPRIQVGVVPQGVRRRCRFVVSTRGRPVLPRSAASRLIAACAERGVGEVHSRVEDAAVTCRSSWSLNRVRRWSTTVDPELLRGLYESIRLPASELGLSEGPPEPSLAW</sequence>
<dbReference type="Pfam" id="PF02709">
    <property type="entry name" value="Glyco_transf_7C"/>
    <property type="match status" value="1"/>
</dbReference>
<evidence type="ECO:0000256" key="1">
    <source>
        <dbReference type="ARBA" id="ARBA00004776"/>
    </source>
</evidence>
<reference evidence="9 10" key="1">
    <citation type="journal article" date="2019" name="Environ. Microbiol.">
        <title>Species interactions and distinct microbial communities in high Arctic permafrost affected cryosols are associated with the CH4 and CO2 gas fluxes.</title>
        <authorList>
            <person name="Altshuler I."/>
            <person name="Hamel J."/>
            <person name="Turney S."/>
            <person name="Magnuson E."/>
            <person name="Levesque R."/>
            <person name="Greer C."/>
            <person name="Whyte L.G."/>
        </authorList>
    </citation>
    <scope>NUCLEOTIDE SEQUENCE [LARGE SCALE GENOMIC DNA]</scope>
    <source>
        <strain evidence="9 10">S5.20</strain>
    </source>
</reference>